<name>A0A4Y7J8D5_PAPSO</name>
<gene>
    <name evidence="2" type="ORF">C5167_004381</name>
</gene>
<dbReference type="AlphaFoldDB" id="A0A4Y7J8D5"/>
<dbReference type="Gramene" id="RZC57077">
    <property type="protein sequence ID" value="RZC57077"/>
    <property type="gene ID" value="C5167_004381"/>
</dbReference>
<evidence type="ECO:0000313" key="3">
    <source>
        <dbReference type="Proteomes" id="UP000316621"/>
    </source>
</evidence>
<reference evidence="2 3" key="1">
    <citation type="journal article" date="2018" name="Science">
        <title>The opium poppy genome and morphinan production.</title>
        <authorList>
            <person name="Guo L."/>
            <person name="Winzer T."/>
            <person name="Yang X."/>
            <person name="Li Y."/>
            <person name="Ning Z."/>
            <person name="He Z."/>
            <person name="Teodor R."/>
            <person name="Lu Y."/>
            <person name="Bowser T.A."/>
            <person name="Graham I.A."/>
            <person name="Ye K."/>
        </authorList>
    </citation>
    <scope>NUCLEOTIDE SEQUENCE [LARGE SCALE GENOMIC DNA]</scope>
    <source>
        <strain evidence="3">cv. HN1</strain>
        <tissue evidence="2">Leaves</tissue>
    </source>
</reference>
<protein>
    <submittedName>
        <fullName evidence="2">Uncharacterized protein</fullName>
    </submittedName>
</protein>
<dbReference type="EMBL" id="CM010718">
    <property type="protein sequence ID" value="RZC57077.1"/>
    <property type="molecule type" value="Genomic_DNA"/>
</dbReference>
<feature type="compositionally biased region" description="Low complexity" evidence="1">
    <location>
        <begin position="76"/>
        <end position="99"/>
    </location>
</feature>
<accession>A0A4Y7J8D5</accession>
<organism evidence="2 3">
    <name type="scientific">Papaver somniferum</name>
    <name type="common">Opium poppy</name>
    <dbReference type="NCBI Taxonomy" id="3469"/>
    <lineage>
        <taxon>Eukaryota</taxon>
        <taxon>Viridiplantae</taxon>
        <taxon>Streptophyta</taxon>
        <taxon>Embryophyta</taxon>
        <taxon>Tracheophyta</taxon>
        <taxon>Spermatophyta</taxon>
        <taxon>Magnoliopsida</taxon>
        <taxon>Ranunculales</taxon>
        <taxon>Papaveraceae</taxon>
        <taxon>Papaveroideae</taxon>
        <taxon>Papaver</taxon>
    </lineage>
</organism>
<sequence>MQEWLVLYESQVVTIAMNLNWEAVEGGGGCVVLELISSFRVLVTKSQCGPNNCKKGQKVGIRVVDALKAQTPPLAQAPSSFAPTPSASVSAPAPSTKIL</sequence>
<evidence type="ECO:0000313" key="2">
    <source>
        <dbReference type="EMBL" id="RZC57077.1"/>
    </source>
</evidence>
<proteinExistence type="predicted"/>
<keyword evidence="3" id="KW-1185">Reference proteome</keyword>
<dbReference type="Proteomes" id="UP000316621">
    <property type="component" value="Chromosome 4"/>
</dbReference>
<feature type="region of interest" description="Disordered" evidence="1">
    <location>
        <begin position="74"/>
        <end position="99"/>
    </location>
</feature>
<evidence type="ECO:0000256" key="1">
    <source>
        <dbReference type="SAM" id="MobiDB-lite"/>
    </source>
</evidence>